<keyword evidence="4 10" id="KW-0863">Zinc-finger</keyword>
<evidence type="ECO:0000256" key="11">
    <source>
        <dbReference type="SAM" id="MobiDB-lite"/>
    </source>
</evidence>
<dbReference type="SUPFAM" id="SSF57667">
    <property type="entry name" value="beta-beta-alpha zinc fingers"/>
    <property type="match status" value="4"/>
</dbReference>
<keyword evidence="14" id="KW-1185">Reference proteome</keyword>
<evidence type="ECO:0000256" key="1">
    <source>
        <dbReference type="ARBA" id="ARBA00004123"/>
    </source>
</evidence>
<evidence type="ECO:0000313" key="13">
    <source>
        <dbReference type="EMBL" id="CAG9798637.1"/>
    </source>
</evidence>
<dbReference type="PROSITE" id="PS00028">
    <property type="entry name" value="ZINC_FINGER_C2H2_1"/>
    <property type="match status" value="7"/>
</dbReference>
<dbReference type="PANTHER" id="PTHR19818:SF139">
    <property type="entry name" value="PAIR-RULE PROTEIN ODD-PAIRED"/>
    <property type="match status" value="1"/>
</dbReference>
<keyword evidence="6" id="KW-0805">Transcription regulation</keyword>
<keyword evidence="3" id="KW-0677">Repeat</keyword>
<reference evidence="13" key="2">
    <citation type="submission" date="2022-10" db="EMBL/GenBank/DDBJ databases">
        <authorList>
            <consortium name="ENA_rothamsted_submissions"/>
            <consortium name="culmorum"/>
            <person name="King R."/>
        </authorList>
    </citation>
    <scope>NUCLEOTIDE SEQUENCE</scope>
</reference>
<evidence type="ECO:0000256" key="6">
    <source>
        <dbReference type="ARBA" id="ARBA00023015"/>
    </source>
</evidence>
<evidence type="ECO:0000256" key="2">
    <source>
        <dbReference type="ARBA" id="ARBA00022723"/>
    </source>
</evidence>
<accession>A0A9N9RLT8</accession>
<evidence type="ECO:0000256" key="5">
    <source>
        <dbReference type="ARBA" id="ARBA00022833"/>
    </source>
</evidence>
<protein>
    <recommendedName>
        <fullName evidence="12">C2H2-type domain-containing protein</fullName>
    </recommendedName>
</protein>
<dbReference type="GO" id="GO:0008270">
    <property type="term" value="F:zinc ion binding"/>
    <property type="evidence" value="ECO:0007669"/>
    <property type="project" value="UniProtKB-KW"/>
</dbReference>
<keyword evidence="2" id="KW-0479">Metal-binding</keyword>
<evidence type="ECO:0000256" key="4">
    <source>
        <dbReference type="ARBA" id="ARBA00022771"/>
    </source>
</evidence>
<keyword evidence="9" id="KW-0539">Nucleus</keyword>
<dbReference type="GO" id="GO:0000978">
    <property type="term" value="F:RNA polymerase II cis-regulatory region sequence-specific DNA binding"/>
    <property type="evidence" value="ECO:0007669"/>
    <property type="project" value="TreeGrafter"/>
</dbReference>
<comment type="subcellular location">
    <subcellularLocation>
        <location evidence="1">Nucleus</location>
    </subcellularLocation>
</comment>
<feature type="domain" description="C2H2-type" evidence="12">
    <location>
        <begin position="227"/>
        <end position="255"/>
    </location>
</feature>
<dbReference type="GO" id="GO:0000981">
    <property type="term" value="F:DNA-binding transcription factor activity, RNA polymerase II-specific"/>
    <property type="evidence" value="ECO:0007669"/>
    <property type="project" value="TreeGrafter"/>
</dbReference>
<evidence type="ECO:0000256" key="8">
    <source>
        <dbReference type="ARBA" id="ARBA00023163"/>
    </source>
</evidence>
<feature type="region of interest" description="Disordered" evidence="11">
    <location>
        <begin position="159"/>
        <end position="187"/>
    </location>
</feature>
<feature type="compositionally biased region" description="Polar residues" evidence="11">
    <location>
        <begin position="159"/>
        <end position="186"/>
    </location>
</feature>
<dbReference type="SMART" id="SM00355">
    <property type="entry name" value="ZnF_C2H2"/>
    <property type="match status" value="9"/>
</dbReference>
<dbReference type="InterPro" id="IPR036236">
    <property type="entry name" value="Znf_C2H2_sf"/>
</dbReference>
<feature type="domain" description="C2H2-type" evidence="12">
    <location>
        <begin position="277"/>
        <end position="304"/>
    </location>
</feature>
<feature type="domain" description="C2H2-type" evidence="12">
    <location>
        <begin position="333"/>
        <end position="360"/>
    </location>
</feature>
<dbReference type="InterPro" id="IPR050329">
    <property type="entry name" value="GLI_C2H2-zinc-finger"/>
</dbReference>
<dbReference type="OrthoDB" id="7774543at2759"/>
<name>A0A9N9RLT8_9DIPT</name>
<keyword evidence="5" id="KW-0862">Zinc</keyword>
<dbReference type="GO" id="GO:0005634">
    <property type="term" value="C:nucleus"/>
    <property type="evidence" value="ECO:0007669"/>
    <property type="project" value="UniProtKB-SubCell"/>
</dbReference>
<feature type="domain" description="C2H2-type" evidence="12">
    <location>
        <begin position="305"/>
        <end position="332"/>
    </location>
</feature>
<evidence type="ECO:0000256" key="3">
    <source>
        <dbReference type="ARBA" id="ARBA00022737"/>
    </source>
</evidence>
<keyword evidence="7" id="KW-0238">DNA-binding</keyword>
<dbReference type="Proteomes" id="UP001153620">
    <property type="component" value="Chromosome 1"/>
</dbReference>
<dbReference type="FunFam" id="3.30.160.60:FF:000064">
    <property type="entry name" value="Early growth response protein 3"/>
    <property type="match status" value="1"/>
</dbReference>
<dbReference type="InterPro" id="IPR013087">
    <property type="entry name" value="Znf_C2H2_type"/>
</dbReference>
<evidence type="ECO:0000259" key="12">
    <source>
        <dbReference type="PROSITE" id="PS50157"/>
    </source>
</evidence>
<evidence type="ECO:0000256" key="10">
    <source>
        <dbReference type="PROSITE-ProRule" id="PRU00042"/>
    </source>
</evidence>
<dbReference type="PANTHER" id="PTHR19818">
    <property type="entry name" value="ZINC FINGER PROTEIN ZIC AND GLI"/>
    <property type="match status" value="1"/>
</dbReference>
<gene>
    <name evidence="13" type="ORF">CHIRRI_LOCUS1619</name>
</gene>
<feature type="domain" description="C2H2-type" evidence="12">
    <location>
        <begin position="389"/>
        <end position="417"/>
    </location>
</feature>
<organism evidence="13 14">
    <name type="scientific">Chironomus riparius</name>
    <dbReference type="NCBI Taxonomy" id="315576"/>
    <lineage>
        <taxon>Eukaryota</taxon>
        <taxon>Metazoa</taxon>
        <taxon>Ecdysozoa</taxon>
        <taxon>Arthropoda</taxon>
        <taxon>Hexapoda</taxon>
        <taxon>Insecta</taxon>
        <taxon>Pterygota</taxon>
        <taxon>Neoptera</taxon>
        <taxon>Endopterygota</taxon>
        <taxon>Diptera</taxon>
        <taxon>Nematocera</taxon>
        <taxon>Chironomoidea</taxon>
        <taxon>Chironomidae</taxon>
        <taxon>Chironominae</taxon>
        <taxon>Chironomus</taxon>
    </lineage>
</organism>
<evidence type="ECO:0000256" key="7">
    <source>
        <dbReference type="ARBA" id="ARBA00023125"/>
    </source>
</evidence>
<dbReference type="FunFam" id="3.30.160.60:FF:000446">
    <property type="entry name" value="Zinc finger protein"/>
    <property type="match status" value="1"/>
</dbReference>
<reference evidence="13" key="1">
    <citation type="submission" date="2022-01" db="EMBL/GenBank/DDBJ databases">
        <authorList>
            <person name="King R."/>
        </authorList>
    </citation>
    <scope>NUCLEOTIDE SEQUENCE</scope>
</reference>
<evidence type="ECO:0000313" key="14">
    <source>
        <dbReference type="Proteomes" id="UP001153620"/>
    </source>
</evidence>
<evidence type="ECO:0000256" key="9">
    <source>
        <dbReference type="ARBA" id="ARBA00023242"/>
    </source>
</evidence>
<keyword evidence="8" id="KW-0804">Transcription</keyword>
<proteinExistence type="predicted"/>
<feature type="domain" description="C2H2-type" evidence="12">
    <location>
        <begin position="197"/>
        <end position="224"/>
    </location>
</feature>
<dbReference type="Gene3D" id="3.30.160.60">
    <property type="entry name" value="Classic Zinc Finger"/>
    <property type="match status" value="7"/>
</dbReference>
<dbReference type="AlphaFoldDB" id="A0A9N9RLT8"/>
<dbReference type="EMBL" id="OU895877">
    <property type="protein sequence ID" value="CAG9798637.1"/>
    <property type="molecule type" value="Genomic_DNA"/>
</dbReference>
<dbReference type="GO" id="GO:0045944">
    <property type="term" value="P:positive regulation of transcription by RNA polymerase II"/>
    <property type="evidence" value="ECO:0007669"/>
    <property type="project" value="UniProtKB-ARBA"/>
</dbReference>
<sequence>MSHISSSLARQTEQQKTEDYRAYTKNTSDFSLKNKFLFECLFCKGTFTRILSYLKHISKHEMKQIHKCTICKKIVVDDKHFREHLLDKHREDVELYLEGGSSKQSKSEINNNFAQKTNNSEMDNFYHQIPYSYYQQFPQIATPILSNYIPAIPHSSSNNNQAIGTCKSPPQNQQIHSNPSSNNYMTTKRESSDINQFKCETCDEILSSSDELSNHTKRHSLDNRKHFKCNLCGKSYTQSSSLGFHKRKIHQNEIKKEQVQQKSQQSPAYGESYNQIFECHRCNKQFSRPSSLKQHYLVHKEIKPHRCDVCDLTFSASSQLLLHKISHTNREPYRCQFCDKEFAISDHHKRHLRTHTKEKPFKCDLCGRAFSQSNTLTQHQRIHTGLRPYSCMFCDKKFSVLNYLNNHLRTCKESAKSQILKSNLHANMLK</sequence>
<dbReference type="PROSITE" id="PS50157">
    <property type="entry name" value="ZINC_FINGER_C2H2_2"/>
    <property type="match status" value="7"/>
</dbReference>
<dbReference type="Pfam" id="PF00096">
    <property type="entry name" value="zf-C2H2"/>
    <property type="match status" value="5"/>
</dbReference>
<feature type="domain" description="C2H2-type" evidence="12">
    <location>
        <begin position="361"/>
        <end position="388"/>
    </location>
</feature>